<dbReference type="OrthoDB" id="10253869at2759"/>
<evidence type="ECO:0000313" key="2">
    <source>
        <dbReference type="Proteomes" id="UP000887013"/>
    </source>
</evidence>
<protein>
    <submittedName>
        <fullName evidence="1">Acetoacetyl-CoA synthetase</fullName>
    </submittedName>
</protein>
<evidence type="ECO:0000313" key="1">
    <source>
        <dbReference type="EMBL" id="GFT82415.1"/>
    </source>
</evidence>
<proteinExistence type="predicted"/>
<dbReference type="EMBL" id="BMAW01118973">
    <property type="protein sequence ID" value="GFT82415.1"/>
    <property type="molecule type" value="Genomic_DNA"/>
</dbReference>
<dbReference type="AlphaFoldDB" id="A0A8X6U561"/>
<comment type="caution">
    <text evidence="1">The sequence shown here is derived from an EMBL/GenBank/DDBJ whole genome shotgun (WGS) entry which is preliminary data.</text>
</comment>
<name>A0A8X6U561_NEPPI</name>
<sequence length="73" mass="8694">MNSVQSANIPITWTPTEHHGKNLKIFKKIIEDKYLVKLGGYEDLYKWSIENICEFWAETWDFLGIISSRRFDK</sequence>
<keyword evidence="2" id="KW-1185">Reference proteome</keyword>
<feature type="non-terminal residue" evidence="1">
    <location>
        <position position="1"/>
    </location>
</feature>
<reference evidence="1" key="1">
    <citation type="submission" date="2020-08" db="EMBL/GenBank/DDBJ databases">
        <title>Multicomponent nature underlies the extraordinary mechanical properties of spider dragline silk.</title>
        <authorList>
            <person name="Kono N."/>
            <person name="Nakamura H."/>
            <person name="Mori M."/>
            <person name="Yoshida Y."/>
            <person name="Ohtoshi R."/>
            <person name="Malay A.D."/>
            <person name="Moran D.A.P."/>
            <person name="Tomita M."/>
            <person name="Numata K."/>
            <person name="Arakawa K."/>
        </authorList>
    </citation>
    <scope>NUCLEOTIDE SEQUENCE</scope>
</reference>
<dbReference type="InterPro" id="IPR042099">
    <property type="entry name" value="ANL_N_sf"/>
</dbReference>
<gene>
    <name evidence="1" type="primary">NCL1_28507</name>
    <name evidence="1" type="ORF">NPIL_335891</name>
</gene>
<dbReference type="Proteomes" id="UP000887013">
    <property type="component" value="Unassembled WGS sequence"/>
</dbReference>
<dbReference type="Gene3D" id="3.40.50.12780">
    <property type="entry name" value="N-terminal domain of ligase-like"/>
    <property type="match status" value="1"/>
</dbReference>
<accession>A0A8X6U561</accession>
<organism evidence="1 2">
    <name type="scientific">Nephila pilipes</name>
    <name type="common">Giant wood spider</name>
    <name type="synonym">Nephila maculata</name>
    <dbReference type="NCBI Taxonomy" id="299642"/>
    <lineage>
        <taxon>Eukaryota</taxon>
        <taxon>Metazoa</taxon>
        <taxon>Ecdysozoa</taxon>
        <taxon>Arthropoda</taxon>
        <taxon>Chelicerata</taxon>
        <taxon>Arachnida</taxon>
        <taxon>Araneae</taxon>
        <taxon>Araneomorphae</taxon>
        <taxon>Entelegynae</taxon>
        <taxon>Araneoidea</taxon>
        <taxon>Nephilidae</taxon>
        <taxon>Nephila</taxon>
    </lineage>
</organism>